<dbReference type="EMBL" id="LNIX01000041">
    <property type="protein sequence ID" value="OXA39054.1"/>
    <property type="molecule type" value="Genomic_DNA"/>
</dbReference>
<dbReference type="Proteomes" id="UP000198287">
    <property type="component" value="Unassembled WGS sequence"/>
</dbReference>
<dbReference type="AlphaFoldDB" id="A0A226D2F3"/>
<accession>A0A226D2F3</accession>
<dbReference type="InterPro" id="IPR038648">
    <property type="entry name" value="PHR_sf"/>
</dbReference>
<organism evidence="1 2">
    <name type="scientific">Folsomia candida</name>
    <name type="common">Springtail</name>
    <dbReference type="NCBI Taxonomy" id="158441"/>
    <lineage>
        <taxon>Eukaryota</taxon>
        <taxon>Metazoa</taxon>
        <taxon>Ecdysozoa</taxon>
        <taxon>Arthropoda</taxon>
        <taxon>Hexapoda</taxon>
        <taxon>Collembola</taxon>
        <taxon>Entomobryomorpha</taxon>
        <taxon>Isotomoidea</taxon>
        <taxon>Isotomidae</taxon>
        <taxon>Proisotominae</taxon>
        <taxon>Folsomia</taxon>
    </lineage>
</organism>
<sequence length="187" mass="21493">METIYILSRKVNVDDKVGHINGRDYGGVHYSFSFMCPSNDIRLHGLTFFGPQYAVPFSGGSVSYFAQIRMDKEVPRARTWSDYLWGIWTGTVPHTSILDGFYMSESVWKVTVKEEDAKNPITIMLGKRVELPAGEWIHIRFQLDGPPTERLKKEDKNRTTIWHPESKLMFHTLIGSGQLKDIHFSVI</sequence>
<protein>
    <submittedName>
        <fullName evidence="1">Uncharacterized protein</fullName>
    </submittedName>
</protein>
<proteinExistence type="predicted"/>
<reference evidence="1 2" key="1">
    <citation type="submission" date="2015-12" db="EMBL/GenBank/DDBJ databases">
        <title>The genome of Folsomia candida.</title>
        <authorList>
            <person name="Faddeeva A."/>
            <person name="Derks M.F."/>
            <person name="Anvar Y."/>
            <person name="Smit S."/>
            <person name="Van Straalen N."/>
            <person name="Roelofs D."/>
        </authorList>
    </citation>
    <scope>NUCLEOTIDE SEQUENCE [LARGE SCALE GENOMIC DNA]</scope>
    <source>
        <strain evidence="1 2">VU population</strain>
        <tissue evidence="1">Whole body</tissue>
    </source>
</reference>
<dbReference type="Gene3D" id="2.60.120.820">
    <property type="entry name" value="PHR domain"/>
    <property type="match status" value="1"/>
</dbReference>
<keyword evidence="2" id="KW-1185">Reference proteome</keyword>
<evidence type="ECO:0000313" key="1">
    <source>
        <dbReference type="EMBL" id="OXA39054.1"/>
    </source>
</evidence>
<evidence type="ECO:0000313" key="2">
    <source>
        <dbReference type="Proteomes" id="UP000198287"/>
    </source>
</evidence>
<gene>
    <name evidence="1" type="ORF">Fcan01_26085</name>
</gene>
<comment type="caution">
    <text evidence="1">The sequence shown here is derived from an EMBL/GenBank/DDBJ whole genome shotgun (WGS) entry which is preliminary data.</text>
</comment>
<name>A0A226D2F3_FOLCA</name>